<dbReference type="EMBL" id="UINC01060218">
    <property type="protein sequence ID" value="SVB84495.1"/>
    <property type="molecule type" value="Genomic_DNA"/>
</dbReference>
<sequence>MDIKVKMAKGCFYRNEMWFSPAYQRLTIGARDLLQCLYTEIRKTKVNRKWKEFRNGELSFVESQYTKLTGRCKQTYIVSRNLLIEVGFVKMTHRGGTCRGDRAMYRVLFCDDVSPQHQRWRRYPSENWANEIPK</sequence>
<feature type="non-terminal residue" evidence="1">
    <location>
        <position position="134"/>
    </location>
</feature>
<evidence type="ECO:0000313" key="1">
    <source>
        <dbReference type="EMBL" id="SVB84495.1"/>
    </source>
</evidence>
<evidence type="ECO:0008006" key="2">
    <source>
        <dbReference type="Google" id="ProtNLM"/>
    </source>
</evidence>
<name>A0A382HBP0_9ZZZZ</name>
<accession>A0A382HBP0</accession>
<reference evidence="1" key="1">
    <citation type="submission" date="2018-05" db="EMBL/GenBank/DDBJ databases">
        <authorList>
            <person name="Lanie J.A."/>
            <person name="Ng W.-L."/>
            <person name="Kazmierczak K.M."/>
            <person name="Andrzejewski T.M."/>
            <person name="Davidsen T.M."/>
            <person name="Wayne K.J."/>
            <person name="Tettelin H."/>
            <person name="Glass J.I."/>
            <person name="Rusch D."/>
            <person name="Podicherti R."/>
            <person name="Tsui H.-C.T."/>
            <person name="Winkler M.E."/>
        </authorList>
    </citation>
    <scope>NUCLEOTIDE SEQUENCE</scope>
</reference>
<dbReference type="AlphaFoldDB" id="A0A382HBP0"/>
<proteinExistence type="predicted"/>
<protein>
    <recommendedName>
        <fullName evidence="2">Bacteriophage lambda Replication protein O N-terminal domain-containing protein</fullName>
    </recommendedName>
</protein>
<gene>
    <name evidence="1" type="ORF">METZ01_LOCUS237349</name>
</gene>
<organism evidence="1">
    <name type="scientific">marine metagenome</name>
    <dbReference type="NCBI Taxonomy" id="408172"/>
    <lineage>
        <taxon>unclassified sequences</taxon>
        <taxon>metagenomes</taxon>
        <taxon>ecological metagenomes</taxon>
    </lineage>
</organism>